<dbReference type="EMBL" id="APRW01000001">
    <property type="protein sequence ID" value="ENX24852.1"/>
    <property type="molecule type" value="Genomic_DNA"/>
</dbReference>
<dbReference type="InterPro" id="IPR048089">
    <property type="entry name" value="McdA"/>
</dbReference>
<dbReference type="InterPro" id="IPR027417">
    <property type="entry name" value="P-loop_NTPase"/>
</dbReference>
<dbReference type="RefSeq" id="WP_005254842.1">
    <property type="nucleotide sequence ID" value="NZ_BMDR01000015.1"/>
</dbReference>
<dbReference type="NCBIfam" id="NF041546">
    <property type="entry name" value="ParA_partition"/>
    <property type="match status" value="1"/>
</dbReference>
<protein>
    <recommendedName>
        <fullName evidence="1">CobQ/CobB/MinD/ParA nucleotide binding domain-containing protein</fullName>
    </recommendedName>
</protein>
<name>N9QD55_9GAMM</name>
<evidence type="ECO:0000313" key="2">
    <source>
        <dbReference type="EMBL" id="ENX24852.1"/>
    </source>
</evidence>
<comment type="caution">
    <text evidence="2">The sequence shown here is derived from an EMBL/GenBank/DDBJ whole genome shotgun (WGS) entry which is preliminary data.</text>
</comment>
<dbReference type="CDD" id="cd02042">
    <property type="entry name" value="ParAB_family"/>
    <property type="match status" value="1"/>
</dbReference>
<reference evidence="2 3" key="1">
    <citation type="submission" date="2013-02" db="EMBL/GenBank/DDBJ databases">
        <title>The Genome Sequence of Acinetobacter sp. NIPH 2168.</title>
        <authorList>
            <consortium name="The Broad Institute Genome Sequencing Platform"/>
            <consortium name="The Broad Institute Genome Sequencing Center for Infectious Disease"/>
            <person name="Cerqueira G."/>
            <person name="Feldgarden M."/>
            <person name="Courvalin P."/>
            <person name="Perichon B."/>
            <person name="Grillot-Courvalin C."/>
            <person name="Clermont D."/>
            <person name="Rocha E."/>
            <person name="Yoon E.-J."/>
            <person name="Nemec A."/>
            <person name="Walker B."/>
            <person name="Young S.K."/>
            <person name="Zeng Q."/>
            <person name="Gargeya S."/>
            <person name="Fitzgerald M."/>
            <person name="Haas B."/>
            <person name="Abouelleil A."/>
            <person name="Alvarado L."/>
            <person name="Arachchi H.M."/>
            <person name="Berlin A.M."/>
            <person name="Chapman S.B."/>
            <person name="Dewar J."/>
            <person name="Goldberg J."/>
            <person name="Griggs A."/>
            <person name="Gujja S."/>
            <person name="Hansen M."/>
            <person name="Howarth C."/>
            <person name="Imamovic A."/>
            <person name="Larimer J."/>
            <person name="McCowan C."/>
            <person name="Murphy C."/>
            <person name="Neiman D."/>
            <person name="Pearson M."/>
            <person name="Priest M."/>
            <person name="Roberts A."/>
            <person name="Saif S."/>
            <person name="Shea T."/>
            <person name="Sisk P."/>
            <person name="Sykes S."/>
            <person name="Wortman J."/>
            <person name="Nusbaum C."/>
            <person name="Birren B."/>
        </authorList>
    </citation>
    <scope>NUCLEOTIDE SEQUENCE [LARGE SCALE GENOMIC DNA]</scope>
    <source>
        <strain evidence="2 3">NIPH 2168</strain>
    </source>
</reference>
<dbReference type="HOGENOM" id="CLU_037612_5_3_6"/>
<dbReference type="InterPro" id="IPR050678">
    <property type="entry name" value="DNA_Partitioning_ATPase"/>
</dbReference>
<dbReference type="PANTHER" id="PTHR13696:SF96">
    <property type="entry name" value="COBQ_COBB_MIND_PARA NUCLEOTIDE BINDING DOMAIN-CONTAINING PROTEIN"/>
    <property type="match status" value="1"/>
</dbReference>
<evidence type="ECO:0000259" key="1">
    <source>
        <dbReference type="Pfam" id="PF01656"/>
    </source>
</evidence>
<sequence length="236" mass="25917">MNAKTKLSIVITLANQKGGVSKTTTSINLAVGLALRGYDVLLVDGDPQASSLHWATVRDESEIELNNLTVIGVPKTNLAKEVAKLKVNYDFLIIDGAGRQSELTRLALVACDIAIIPNTTSPLDAWATEATIQSINEIQSYRDFKSYFLLSGVSKRTKVFTEVKDYLTQTYPDQKILDTVIESRTAYARSLGDGLTIFEYKNDQGKKDDKGIAEVNALIDEILDREGLTKLSEEAV</sequence>
<gene>
    <name evidence="2" type="ORF">F892_00002</name>
</gene>
<dbReference type="SUPFAM" id="SSF52540">
    <property type="entry name" value="P-loop containing nucleoside triphosphate hydrolases"/>
    <property type="match status" value="1"/>
</dbReference>
<dbReference type="GeneID" id="303685449"/>
<feature type="domain" description="CobQ/CobB/MinD/ParA nucleotide binding" evidence="1">
    <location>
        <begin position="11"/>
        <end position="196"/>
    </location>
</feature>
<dbReference type="PATRIC" id="fig|1217706.3.peg.2"/>
<organism evidence="2 3">
    <name type="scientific">Acinetobacter vivianii</name>
    <dbReference type="NCBI Taxonomy" id="1776742"/>
    <lineage>
        <taxon>Bacteria</taxon>
        <taxon>Pseudomonadati</taxon>
        <taxon>Pseudomonadota</taxon>
        <taxon>Gammaproteobacteria</taxon>
        <taxon>Moraxellales</taxon>
        <taxon>Moraxellaceae</taxon>
        <taxon>Acinetobacter</taxon>
    </lineage>
</organism>
<dbReference type="PIRSF" id="PIRSF009320">
    <property type="entry name" value="Nuc_binding_HP_1000"/>
    <property type="match status" value="1"/>
</dbReference>
<dbReference type="Proteomes" id="UP000013173">
    <property type="component" value="Unassembled WGS sequence"/>
</dbReference>
<keyword evidence="3" id="KW-1185">Reference proteome</keyword>
<dbReference type="Gene3D" id="3.40.50.300">
    <property type="entry name" value="P-loop containing nucleotide triphosphate hydrolases"/>
    <property type="match status" value="1"/>
</dbReference>
<evidence type="ECO:0000313" key="3">
    <source>
        <dbReference type="Proteomes" id="UP000013173"/>
    </source>
</evidence>
<dbReference type="InterPro" id="IPR002586">
    <property type="entry name" value="CobQ/CobB/MinD/ParA_Nub-bd_dom"/>
</dbReference>
<dbReference type="AlphaFoldDB" id="N9QD55"/>
<dbReference type="OrthoDB" id="69313at2"/>
<dbReference type="Pfam" id="PF01656">
    <property type="entry name" value="CbiA"/>
    <property type="match status" value="1"/>
</dbReference>
<dbReference type="PANTHER" id="PTHR13696">
    <property type="entry name" value="P-LOOP CONTAINING NUCLEOSIDE TRIPHOSPHATE HYDROLASE"/>
    <property type="match status" value="1"/>
</dbReference>
<proteinExistence type="predicted"/>
<accession>N9QD55</accession>